<keyword evidence="6" id="KW-0378">Hydrolase</keyword>
<keyword evidence="15" id="KW-1185">Reference proteome</keyword>
<dbReference type="EMBL" id="CP042425">
    <property type="protein sequence ID" value="QEL18926.1"/>
    <property type="molecule type" value="Genomic_DNA"/>
</dbReference>
<sequence>MDNPVTPAPMPPIPDETTESTGSWLRENLVNIVLGLICLTVVLRYLDPLSVVLAGAGLTFIIFIHELGHFAAAKLCNVRVEAFSIGFGPPLPFCSYKYGETTYKLCLVPLGGFVKMLGEGDGTNDDTADTDPRSFKNQSVPERMLIISAGVIMNILLACVLFVIVYMHGLEEIPATVARMEAGGTAWRLNIHSGSEIRKIGNRENPWFDDLRPIVWATNKGDLVDLKIDDNGTIRDLKGEPIRDEGAPFPVLGILPMESLSLIRGDKFNTPPFIPDSAASQAKDAEGHPLFHSGDTLVGMSDPDTPDRKVTPIKSGANDARGDIFVYHRRLARLATEPITFEVTRTSGETASITVPPAYRRDTGMRMRMGSIVATRVGSPAEAAKVQPKEGTNPGDRIVEVEFANADKTVTVLTSGKVEATTGRVVKPLDPLKLPTELTQWADRTPGPKRVTLTVWREQEGDHAEKRIALELPWDEVGRFDVTTEMKAQTPIAINGLGLAYHVQAVVDSVTPGGPAATAGLQPNDACEAVRIRAKDATGTVDEGRWETIKPHQWAFVDELLQRVSPFEADVRVNRGGQPVEVRLGTVEDRDYSRTDRGLILATQTRIQKANSIGEALQMGADRTLRMIQTTYINLYAMVFGRVSAVQTMSGPITLARISYILAGESVWKLILMLALININLAVVNFLPIPLLDGGHMMFLIYEAFRGKPPPERVHILLTYVGFFFVICLMLFTIGLDIYRLLKVWLRW</sequence>
<feature type="transmembrane region" description="Helical" evidence="12">
    <location>
        <begin position="144"/>
        <end position="167"/>
    </location>
</feature>
<feature type="transmembrane region" description="Helical" evidence="12">
    <location>
        <begin position="667"/>
        <end position="689"/>
    </location>
</feature>
<dbReference type="GO" id="GO:0016020">
    <property type="term" value="C:membrane"/>
    <property type="evidence" value="ECO:0007669"/>
    <property type="project" value="UniProtKB-SubCell"/>
</dbReference>
<dbReference type="PANTHER" id="PTHR42837">
    <property type="entry name" value="REGULATOR OF SIGMA-E PROTEASE RSEP"/>
    <property type="match status" value="1"/>
</dbReference>
<gene>
    <name evidence="14" type="primary">rseP</name>
    <name evidence="14" type="ORF">PX52LOC_05976</name>
</gene>
<evidence type="ECO:0000313" key="15">
    <source>
        <dbReference type="Proteomes" id="UP000324974"/>
    </source>
</evidence>
<dbReference type="KEGG" id="lrs:PX52LOC_05976"/>
<evidence type="ECO:0000256" key="2">
    <source>
        <dbReference type="ARBA" id="ARBA00004141"/>
    </source>
</evidence>
<feature type="transmembrane region" description="Helical" evidence="12">
    <location>
        <begin position="635"/>
        <end position="655"/>
    </location>
</feature>
<evidence type="ECO:0000256" key="8">
    <source>
        <dbReference type="ARBA" id="ARBA00022989"/>
    </source>
</evidence>
<dbReference type="Gene3D" id="2.30.42.10">
    <property type="match status" value="1"/>
</dbReference>
<evidence type="ECO:0000256" key="7">
    <source>
        <dbReference type="ARBA" id="ARBA00022833"/>
    </source>
</evidence>
<keyword evidence="5 12" id="KW-0812">Transmembrane</keyword>
<dbReference type="CDD" id="cd06163">
    <property type="entry name" value="S2P-M50_PDZ_RseP-like"/>
    <property type="match status" value="1"/>
</dbReference>
<dbReference type="InterPro" id="IPR008915">
    <property type="entry name" value="Peptidase_M50"/>
</dbReference>
<feature type="domain" description="Peptidase M50" evidence="13">
    <location>
        <begin position="57"/>
        <end position="728"/>
    </location>
</feature>
<evidence type="ECO:0000313" key="14">
    <source>
        <dbReference type="EMBL" id="QEL18926.1"/>
    </source>
</evidence>
<dbReference type="GO" id="GO:0006508">
    <property type="term" value="P:proteolysis"/>
    <property type="evidence" value="ECO:0007669"/>
    <property type="project" value="UniProtKB-KW"/>
</dbReference>
<evidence type="ECO:0000256" key="5">
    <source>
        <dbReference type="ARBA" id="ARBA00022692"/>
    </source>
</evidence>
<accession>A0A5C1ALS2</accession>
<dbReference type="PANTHER" id="PTHR42837:SF2">
    <property type="entry name" value="MEMBRANE METALLOPROTEASE ARASP2, CHLOROPLASTIC-RELATED"/>
    <property type="match status" value="1"/>
</dbReference>
<evidence type="ECO:0000256" key="1">
    <source>
        <dbReference type="ARBA" id="ARBA00001947"/>
    </source>
</evidence>
<reference evidence="15" key="1">
    <citation type="submission" date="2019-08" db="EMBL/GenBank/DDBJ databases">
        <title>Limnoglobus roseus gen. nov., sp. nov., a novel freshwater planctomycete with a giant genome from the family Gemmataceae.</title>
        <authorList>
            <person name="Kulichevskaya I.S."/>
            <person name="Naumoff D.G."/>
            <person name="Miroshnikov K."/>
            <person name="Ivanova A."/>
            <person name="Philippov D.A."/>
            <person name="Hakobyan A."/>
            <person name="Rijpstra I.C."/>
            <person name="Sinninghe Damste J.S."/>
            <person name="Liesack W."/>
            <person name="Dedysh S.N."/>
        </authorList>
    </citation>
    <scope>NUCLEOTIDE SEQUENCE [LARGE SCALE GENOMIC DNA]</scope>
    <source>
        <strain evidence="15">PX52</strain>
    </source>
</reference>
<feature type="transmembrane region" description="Helical" evidence="12">
    <location>
        <begin position="29"/>
        <end position="46"/>
    </location>
</feature>
<dbReference type="Proteomes" id="UP000324974">
    <property type="component" value="Chromosome"/>
</dbReference>
<evidence type="ECO:0000256" key="11">
    <source>
        <dbReference type="SAM" id="MobiDB-lite"/>
    </source>
</evidence>
<keyword evidence="4 14" id="KW-0645">Protease</keyword>
<comment type="cofactor">
    <cofactor evidence="1">
        <name>Zn(2+)</name>
        <dbReference type="ChEBI" id="CHEBI:29105"/>
    </cofactor>
</comment>
<evidence type="ECO:0000256" key="4">
    <source>
        <dbReference type="ARBA" id="ARBA00022670"/>
    </source>
</evidence>
<proteinExistence type="inferred from homology"/>
<dbReference type="Pfam" id="PF02163">
    <property type="entry name" value="Peptidase_M50"/>
    <property type="match status" value="1"/>
</dbReference>
<organism evidence="14 15">
    <name type="scientific">Limnoglobus roseus</name>
    <dbReference type="NCBI Taxonomy" id="2598579"/>
    <lineage>
        <taxon>Bacteria</taxon>
        <taxon>Pseudomonadati</taxon>
        <taxon>Planctomycetota</taxon>
        <taxon>Planctomycetia</taxon>
        <taxon>Gemmatales</taxon>
        <taxon>Gemmataceae</taxon>
        <taxon>Limnoglobus</taxon>
    </lineage>
</organism>
<feature type="transmembrane region" description="Helical" evidence="12">
    <location>
        <begin position="52"/>
        <end position="72"/>
    </location>
</feature>
<dbReference type="InterPro" id="IPR004387">
    <property type="entry name" value="Pept_M50_Zn"/>
</dbReference>
<evidence type="ECO:0000256" key="3">
    <source>
        <dbReference type="ARBA" id="ARBA00007931"/>
    </source>
</evidence>
<protein>
    <submittedName>
        <fullName evidence="14">RIP metalloprotease RseP</fullName>
    </submittedName>
</protein>
<dbReference type="AlphaFoldDB" id="A0A5C1ALS2"/>
<keyword evidence="9 14" id="KW-0482">Metalloprotease</keyword>
<evidence type="ECO:0000256" key="12">
    <source>
        <dbReference type="SAM" id="Phobius"/>
    </source>
</evidence>
<feature type="transmembrane region" description="Helical" evidence="12">
    <location>
        <begin position="717"/>
        <end position="739"/>
    </location>
</feature>
<dbReference type="GO" id="GO:0004222">
    <property type="term" value="F:metalloendopeptidase activity"/>
    <property type="evidence" value="ECO:0007669"/>
    <property type="project" value="InterPro"/>
</dbReference>
<evidence type="ECO:0000256" key="9">
    <source>
        <dbReference type="ARBA" id="ARBA00023049"/>
    </source>
</evidence>
<feature type="region of interest" description="Disordered" evidence="11">
    <location>
        <begin position="294"/>
        <end position="315"/>
    </location>
</feature>
<evidence type="ECO:0000256" key="10">
    <source>
        <dbReference type="ARBA" id="ARBA00023136"/>
    </source>
</evidence>
<evidence type="ECO:0000256" key="6">
    <source>
        <dbReference type="ARBA" id="ARBA00022801"/>
    </source>
</evidence>
<comment type="subcellular location">
    <subcellularLocation>
        <location evidence="2">Membrane</location>
        <topology evidence="2">Multi-pass membrane protein</topology>
    </subcellularLocation>
</comment>
<dbReference type="SUPFAM" id="SSF50156">
    <property type="entry name" value="PDZ domain-like"/>
    <property type="match status" value="2"/>
</dbReference>
<name>A0A5C1ALS2_9BACT</name>
<dbReference type="InterPro" id="IPR036034">
    <property type="entry name" value="PDZ_sf"/>
</dbReference>
<evidence type="ECO:0000259" key="13">
    <source>
        <dbReference type="Pfam" id="PF02163"/>
    </source>
</evidence>
<keyword evidence="7" id="KW-0862">Zinc</keyword>
<keyword evidence="10 12" id="KW-0472">Membrane</keyword>
<keyword evidence="8 12" id="KW-1133">Transmembrane helix</keyword>
<comment type="similarity">
    <text evidence="3">Belongs to the peptidase M50B family.</text>
</comment>